<dbReference type="Pfam" id="PF09258">
    <property type="entry name" value="Glyco_transf_64"/>
    <property type="match status" value="1"/>
</dbReference>
<dbReference type="RefSeq" id="XP_009178017.1">
    <property type="nucleotide sequence ID" value="XM_009179753.1"/>
</dbReference>
<reference evidence="6 7" key="1">
    <citation type="submission" date="2013-11" db="EMBL/GenBank/DDBJ databases">
        <title>Opisthorchis viverrini - life in the bile duct.</title>
        <authorList>
            <person name="Young N.D."/>
            <person name="Nagarajan N."/>
            <person name="Lin S.J."/>
            <person name="Korhonen P.K."/>
            <person name="Jex A.R."/>
            <person name="Hall R.S."/>
            <person name="Safavi-Hemami H."/>
            <person name="Kaewkong W."/>
            <person name="Bertrand D."/>
            <person name="Gao S."/>
            <person name="Seet Q."/>
            <person name="Wongkham S."/>
            <person name="Teh B.T."/>
            <person name="Wongkham C."/>
            <person name="Intapan P.M."/>
            <person name="Maleewong W."/>
            <person name="Yang X."/>
            <person name="Hu M."/>
            <person name="Wang Z."/>
            <person name="Hofmann A."/>
            <person name="Sternberg P.W."/>
            <person name="Tan P."/>
            <person name="Wang J."/>
            <person name="Gasser R.B."/>
        </authorList>
    </citation>
    <scope>NUCLEOTIDE SEQUENCE [LARGE SCALE GENOMIC DNA]</scope>
</reference>
<dbReference type="Gene3D" id="3.90.550.10">
    <property type="entry name" value="Spore Coat Polysaccharide Biosynthesis Protein SpsA, Chain A"/>
    <property type="match status" value="1"/>
</dbReference>
<comment type="subcellular location">
    <subcellularLocation>
        <location evidence="1">Endoplasmic reticulum membrane</location>
        <topology evidence="1">Single-pass type II membrane protein</topology>
    </subcellularLocation>
</comment>
<evidence type="ECO:0000313" key="7">
    <source>
        <dbReference type="Proteomes" id="UP000054324"/>
    </source>
</evidence>
<evidence type="ECO:0000256" key="3">
    <source>
        <dbReference type="ARBA" id="ARBA00022679"/>
    </source>
</evidence>
<evidence type="ECO:0000313" key="6">
    <source>
        <dbReference type="EMBL" id="KER18236.1"/>
    </source>
</evidence>
<dbReference type="GO" id="GO:1901135">
    <property type="term" value="P:carbohydrate derivative metabolic process"/>
    <property type="evidence" value="ECO:0007669"/>
    <property type="project" value="UniProtKB-ARBA"/>
</dbReference>
<dbReference type="CTD" id="20330367"/>
<protein>
    <recommendedName>
        <fullName evidence="5">Glycosyl transferase 64 domain-containing protein</fullName>
    </recommendedName>
</protein>
<keyword evidence="3" id="KW-0808">Transferase</keyword>
<keyword evidence="4" id="KW-1015">Disulfide bond</keyword>
<name>A0A074YTX1_OPIVI</name>
<dbReference type="Proteomes" id="UP000054324">
    <property type="component" value="Unassembled WGS sequence"/>
</dbReference>
<dbReference type="OrthoDB" id="5954868at2759"/>
<proteinExistence type="inferred from homology"/>
<feature type="domain" description="Glycosyl transferase 64" evidence="5">
    <location>
        <begin position="11"/>
        <end position="59"/>
    </location>
</feature>
<evidence type="ECO:0000259" key="5">
    <source>
        <dbReference type="Pfam" id="PF09258"/>
    </source>
</evidence>
<dbReference type="AlphaFoldDB" id="A0A074YTX1"/>
<dbReference type="EMBL" id="KL605531">
    <property type="protein sequence ID" value="KER18236.1"/>
    <property type="molecule type" value="Genomic_DNA"/>
</dbReference>
<evidence type="ECO:0000256" key="2">
    <source>
        <dbReference type="ARBA" id="ARBA00010271"/>
    </source>
</evidence>
<dbReference type="GO" id="GO:0005789">
    <property type="term" value="C:endoplasmic reticulum membrane"/>
    <property type="evidence" value="ECO:0007669"/>
    <property type="project" value="UniProtKB-SubCell"/>
</dbReference>
<dbReference type="GeneID" id="20330367"/>
<dbReference type="KEGG" id="ovi:T265_16202"/>
<feature type="non-terminal residue" evidence="6">
    <location>
        <position position="60"/>
    </location>
</feature>
<organism evidence="6 7">
    <name type="scientific">Opisthorchis viverrini</name>
    <name type="common">Southeast Asian liver fluke</name>
    <dbReference type="NCBI Taxonomy" id="6198"/>
    <lineage>
        <taxon>Eukaryota</taxon>
        <taxon>Metazoa</taxon>
        <taxon>Spiralia</taxon>
        <taxon>Lophotrochozoa</taxon>
        <taxon>Platyhelminthes</taxon>
        <taxon>Trematoda</taxon>
        <taxon>Digenea</taxon>
        <taxon>Opisthorchiida</taxon>
        <taxon>Opisthorchiata</taxon>
        <taxon>Opisthorchiidae</taxon>
        <taxon>Opisthorchis</taxon>
    </lineage>
</organism>
<dbReference type="InterPro" id="IPR029044">
    <property type="entry name" value="Nucleotide-diphossugar_trans"/>
</dbReference>
<dbReference type="InterPro" id="IPR015338">
    <property type="entry name" value="GT64_dom"/>
</dbReference>
<comment type="similarity">
    <text evidence="2">Belongs to the glycosyltransferase 47 family.</text>
</comment>
<keyword evidence="7" id="KW-1185">Reference proteome</keyword>
<evidence type="ECO:0000256" key="4">
    <source>
        <dbReference type="ARBA" id="ARBA00023157"/>
    </source>
</evidence>
<sequence length="60" mass="7021">MPKSSLRSIAVILYYDRYNVLMHALSGLQNAPYLHSIIIVWNHPREPDNFRLPKSFVPIK</sequence>
<gene>
    <name evidence="6" type="ORF">T265_16202</name>
</gene>
<evidence type="ECO:0000256" key="1">
    <source>
        <dbReference type="ARBA" id="ARBA00004648"/>
    </source>
</evidence>
<accession>A0A074YTX1</accession>
<dbReference type="GO" id="GO:0016757">
    <property type="term" value="F:glycosyltransferase activity"/>
    <property type="evidence" value="ECO:0007669"/>
    <property type="project" value="InterPro"/>
</dbReference>